<evidence type="ECO:0000313" key="2">
    <source>
        <dbReference type="EMBL" id="CAK0855146.1"/>
    </source>
</evidence>
<dbReference type="Proteomes" id="UP001189429">
    <property type="component" value="Unassembled WGS sequence"/>
</dbReference>
<proteinExistence type="predicted"/>
<accession>A0ABN9U861</accession>
<organism evidence="2 3">
    <name type="scientific">Prorocentrum cordatum</name>
    <dbReference type="NCBI Taxonomy" id="2364126"/>
    <lineage>
        <taxon>Eukaryota</taxon>
        <taxon>Sar</taxon>
        <taxon>Alveolata</taxon>
        <taxon>Dinophyceae</taxon>
        <taxon>Prorocentrales</taxon>
        <taxon>Prorocentraceae</taxon>
        <taxon>Prorocentrum</taxon>
    </lineage>
</organism>
<evidence type="ECO:0000313" key="3">
    <source>
        <dbReference type="Proteomes" id="UP001189429"/>
    </source>
</evidence>
<keyword evidence="3" id="KW-1185">Reference proteome</keyword>
<feature type="non-terminal residue" evidence="2">
    <location>
        <position position="51"/>
    </location>
</feature>
<name>A0ABN9U861_9DINO</name>
<feature type="region of interest" description="Disordered" evidence="1">
    <location>
        <begin position="1"/>
        <end position="32"/>
    </location>
</feature>
<reference evidence="2" key="1">
    <citation type="submission" date="2023-10" db="EMBL/GenBank/DDBJ databases">
        <authorList>
            <person name="Chen Y."/>
            <person name="Shah S."/>
            <person name="Dougan E. K."/>
            <person name="Thang M."/>
            <person name="Chan C."/>
        </authorList>
    </citation>
    <scope>NUCLEOTIDE SEQUENCE [LARGE SCALE GENOMIC DNA]</scope>
</reference>
<protein>
    <submittedName>
        <fullName evidence="2">Uncharacterized protein</fullName>
    </submittedName>
</protein>
<dbReference type="EMBL" id="CAUYUJ010015524">
    <property type="protein sequence ID" value="CAK0855146.1"/>
    <property type="molecule type" value="Genomic_DNA"/>
</dbReference>
<evidence type="ECO:0000256" key="1">
    <source>
        <dbReference type="SAM" id="MobiDB-lite"/>
    </source>
</evidence>
<gene>
    <name evidence="2" type="ORF">PCOR1329_LOCUS45969</name>
</gene>
<feature type="non-terminal residue" evidence="2">
    <location>
        <position position="1"/>
    </location>
</feature>
<comment type="caution">
    <text evidence="2">The sequence shown here is derived from an EMBL/GenBank/DDBJ whole genome shotgun (WGS) entry which is preliminary data.</text>
</comment>
<sequence length="51" mass="5380">DDHFSSAPTCRPVGDGTASAGGQQLGAPWAPLPGLRQLRGQLRLARRGRRA</sequence>